<comment type="caution">
    <text evidence="1">The sequence shown here is derived from an EMBL/GenBank/DDBJ whole genome shotgun (WGS) entry which is preliminary data.</text>
</comment>
<name>A0ACC1H8K0_9FUNG</name>
<feature type="non-terminal residue" evidence="1">
    <location>
        <position position="343"/>
    </location>
</feature>
<accession>A0ACC1H8K0</accession>
<dbReference type="Proteomes" id="UP001145114">
    <property type="component" value="Unassembled WGS sequence"/>
</dbReference>
<keyword evidence="2" id="KW-1185">Reference proteome</keyword>
<reference evidence="1" key="1">
    <citation type="submission" date="2022-06" db="EMBL/GenBank/DDBJ databases">
        <title>Phylogenomic reconstructions and comparative analyses of Kickxellomycotina fungi.</title>
        <authorList>
            <person name="Reynolds N.K."/>
            <person name="Stajich J.E."/>
            <person name="Barry K."/>
            <person name="Grigoriev I.V."/>
            <person name="Crous P."/>
            <person name="Smith M.E."/>
        </authorList>
    </citation>
    <scope>NUCLEOTIDE SEQUENCE</scope>
    <source>
        <strain evidence="1">RSA 2271</strain>
    </source>
</reference>
<evidence type="ECO:0000313" key="1">
    <source>
        <dbReference type="EMBL" id="KAJ1672809.1"/>
    </source>
</evidence>
<proteinExistence type="predicted"/>
<gene>
    <name evidence="1" type="ORF">EV182_006453</name>
</gene>
<protein>
    <submittedName>
        <fullName evidence="1">Uncharacterized protein</fullName>
    </submittedName>
</protein>
<evidence type="ECO:0000313" key="2">
    <source>
        <dbReference type="Proteomes" id="UP001145114"/>
    </source>
</evidence>
<dbReference type="EMBL" id="JAMZIH010007798">
    <property type="protein sequence ID" value="KAJ1672809.1"/>
    <property type="molecule type" value="Genomic_DNA"/>
</dbReference>
<sequence length="343" mass="39739">MADIASAVMQDPERNIGQLRQLAKISEGSDGVERPKVRKLALLTQLAVYKDIIPDYRIRELTATEKAVKVSKEVKAQRRFEESLVHLYKGYVTQLHRFVVKAAREFKQTPQDKDKLSWAHLGEVAVQCIGELLVAHPHFNFRNELIADVVYAYVQPPFRVQHPNYTRIAMLGRKYIEQLFQIDVSGEYAKEAAECASKRIKRFGGGFAIDPSCLRPWLKLRLRSELDANPEDRRREEREAELRHREYERRKIMRKKKGSTAALLEAKRGAKLSKKQKKIAKEQKAVERDLMQAEAEVRLEERTKWHEKTLSAVFVTYFRILKQYVAVRSKCEQLLPAVLEGLA</sequence>
<organism evidence="1 2">
    <name type="scientific">Spiromyces aspiralis</name>
    <dbReference type="NCBI Taxonomy" id="68401"/>
    <lineage>
        <taxon>Eukaryota</taxon>
        <taxon>Fungi</taxon>
        <taxon>Fungi incertae sedis</taxon>
        <taxon>Zoopagomycota</taxon>
        <taxon>Kickxellomycotina</taxon>
        <taxon>Kickxellomycetes</taxon>
        <taxon>Kickxellales</taxon>
        <taxon>Kickxellaceae</taxon>
        <taxon>Spiromyces</taxon>
    </lineage>
</organism>